<dbReference type="RefSeq" id="WP_161261387.1">
    <property type="nucleotide sequence ID" value="NZ_JAFBDC010000004.1"/>
</dbReference>
<keyword evidence="3" id="KW-0472">Membrane</keyword>
<evidence type="ECO:0000256" key="3">
    <source>
        <dbReference type="SAM" id="Phobius"/>
    </source>
</evidence>
<keyword evidence="3" id="KW-1133">Transmembrane helix</keyword>
<name>A0A845LD07_HELGE</name>
<evidence type="ECO:0008006" key="6">
    <source>
        <dbReference type="Google" id="ProtNLM"/>
    </source>
</evidence>
<sequence length="143" mass="16548">MAQPAQTEQQQQQQTQRQQQVRESSEQGRPRRQRRADKGISRGKKWALVAAVIGLFALAAIPPILQQRQLVRESDRLSVELEQVRAERQQLEKDKQWFATDAYVEQVARQQLGLVKPGEMMVVRTRPGNALKKEVQHTQEIRD</sequence>
<keyword evidence="3" id="KW-0812">Transmembrane</keyword>
<dbReference type="EMBL" id="WXEX01000005">
    <property type="protein sequence ID" value="MZP42810.1"/>
    <property type="molecule type" value="Genomic_DNA"/>
</dbReference>
<accession>A0A845LD07</accession>
<feature type="coiled-coil region" evidence="1">
    <location>
        <begin position="67"/>
        <end position="94"/>
    </location>
</feature>
<proteinExistence type="predicted"/>
<feature type="compositionally biased region" description="Basic residues" evidence="2">
    <location>
        <begin position="30"/>
        <end position="42"/>
    </location>
</feature>
<dbReference type="OrthoDB" id="9815382at2"/>
<evidence type="ECO:0000313" key="5">
    <source>
        <dbReference type="Proteomes" id="UP000471031"/>
    </source>
</evidence>
<gene>
    <name evidence="4" type="ORF">GTO89_07125</name>
</gene>
<reference evidence="4 5" key="1">
    <citation type="submission" date="2020-01" db="EMBL/GenBank/DDBJ databases">
        <title>Whole genome sequence of Heliobacterium gestii DSM 11169.</title>
        <authorList>
            <person name="Kyndt J.A."/>
            <person name="Meyer T.E."/>
        </authorList>
    </citation>
    <scope>NUCLEOTIDE SEQUENCE [LARGE SCALE GENOMIC DNA]</scope>
    <source>
        <strain evidence="4 5">DSM 11169</strain>
    </source>
</reference>
<feature type="region of interest" description="Disordered" evidence="2">
    <location>
        <begin position="1"/>
        <end position="42"/>
    </location>
</feature>
<dbReference type="InterPro" id="IPR007060">
    <property type="entry name" value="FtsL/DivIC"/>
</dbReference>
<protein>
    <recommendedName>
        <fullName evidence="6">Septum formation initiator family protein</fullName>
    </recommendedName>
</protein>
<keyword evidence="5" id="KW-1185">Reference proteome</keyword>
<comment type="caution">
    <text evidence="4">The sequence shown here is derived from an EMBL/GenBank/DDBJ whole genome shotgun (WGS) entry which is preliminary data.</text>
</comment>
<evidence type="ECO:0000256" key="1">
    <source>
        <dbReference type="SAM" id="Coils"/>
    </source>
</evidence>
<feature type="transmembrane region" description="Helical" evidence="3">
    <location>
        <begin position="46"/>
        <end position="65"/>
    </location>
</feature>
<dbReference type="AlphaFoldDB" id="A0A845LD07"/>
<organism evidence="4 5">
    <name type="scientific">Heliomicrobium gestii</name>
    <name type="common">Heliobacterium gestii</name>
    <dbReference type="NCBI Taxonomy" id="2699"/>
    <lineage>
        <taxon>Bacteria</taxon>
        <taxon>Bacillati</taxon>
        <taxon>Bacillota</taxon>
        <taxon>Clostridia</taxon>
        <taxon>Eubacteriales</taxon>
        <taxon>Heliobacteriaceae</taxon>
        <taxon>Heliomicrobium</taxon>
    </lineage>
</organism>
<evidence type="ECO:0000256" key="2">
    <source>
        <dbReference type="SAM" id="MobiDB-lite"/>
    </source>
</evidence>
<dbReference type="Pfam" id="PF04977">
    <property type="entry name" value="DivIC"/>
    <property type="match status" value="1"/>
</dbReference>
<keyword evidence="1" id="KW-0175">Coiled coil</keyword>
<feature type="compositionally biased region" description="Low complexity" evidence="2">
    <location>
        <begin position="1"/>
        <end position="22"/>
    </location>
</feature>
<evidence type="ECO:0000313" key="4">
    <source>
        <dbReference type="EMBL" id="MZP42810.1"/>
    </source>
</evidence>
<dbReference type="Proteomes" id="UP000471031">
    <property type="component" value="Unassembled WGS sequence"/>
</dbReference>